<gene>
    <name evidence="1" type="ORF">CMUST_10500</name>
</gene>
<dbReference type="Proteomes" id="UP000035199">
    <property type="component" value="Chromosome"/>
</dbReference>
<proteinExistence type="predicted"/>
<dbReference type="STRING" id="571915.CMUST_10500"/>
<protein>
    <submittedName>
        <fullName evidence="1">Uncharacterized protein</fullName>
    </submittedName>
</protein>
<dbReference type="KEGG" id="cmv:CMUST_10500"/>
<evidence type="ECO:0000313" key="2">
    <source>
        <dbReference type="Proteomes" id="UP000035199"/>
    </source>
</evidence>
<dbReference type="EMBL" id="CP011542">
    <property type="protein sequence ID" value="AKK06416.1"/>
    <property type="molecule type" value="Genomic_DNA"/>
</dbReference>
<accession>A0A0G3GZ32</accession>
<name>A0A0G3GZ32_9CORY</name>
<organism evidence="1 2">
    <name type="scientific">Corynebacterium mustelae</name>
    <dbReference type="NCBI Taxonomy" id="571915"/>
    <lineage>
        <taxon>Bacteria</taxon>
        <taxon>Bacillati</taxon>
        <taxon>Actinomycetota</taxon>
        <taxon>Actinomycetes</taxon>
        <taxon>Mycobacteriales</taxon>
        <taxon>Corynebacteriaceae</taxon>
        <taxon>Corynebacterium</taxon>
    </lineage>
</organism>
<reference evidence="1 2" key="1">
    <citation type="journal article" date="2015" name="Genome Announc.">
        <title>Complete Genome Sequence of the Type Strain Corynebacterium mustelae DSM 45274, Isolated from Various Tissues of a Male Ferret with Lethal Sepsis.</title>
        <authorList>
            <person name="Ruckert C."/>
            <person name="Eimer J."/>
            <person name="Winkler A."/>
            <person name="Tauch A."/>
        </authorList>
    </citation>
    <scope>NUCLEOTIDE SEQUENCE [LARGE SCALE GENOMIC DNA]</scope>
    <source>
        <strain evidence="1 2">DSM 45274</strain>
    </source>
</reference>
<reference evidence="2" key="2">
    <citation type="submission" date="2015-05" db="EMBL/GenBank/DDBJ databases">
        <title>Complete genome sequence of Corynebacterium mustelae DSM 45274, isolated from various tissues of a male ferret with lethal sepsis.</title>
        <authorList>
            <person name="Ruckert C."/>
            <person name="Albersmeier A."/>
            <person name="Winkler A."/>
            <person name="Tauch A."/>
        </authorList>
    </citation>
    <scope>NUCLEOTIDE SEQUENCE [LARGE SCALE GENOMIC DNA]</scope>
    <source>
        <strain evidence="2">DSM 45274</strain>
    </source>
</reference>
<sequence>MDTIDRWRLAIAGFSCAILLAAVAVLSGSDRVAKPMLINGDSLGQETSESFDTYVNRAAQSIDMARADGDYVGYGLVTFTQPQSAQSVGTVVENITRVNAIQVAGSPVVGIPEPVKSTRGDYIAHQLKIHDLPINEITGVVVYDRVSVLAMLIDAPEVAAVEVLPPDAAWNRFSVRPVHY</sequence>
<evidence type="ECO:0000313" key="1">
    <source>
        <dbReference type="EMBL" id="AKK06416.1"/>
    </source>
</evidence>
<dbReference type="AlphaFoldDB" id="A0A0G3GZ32"/>
<keyword evidence="2" id="KW-1185">Reference proteome</keyword>
<dbReference type="OrthoDB" id="4424197at2"/>
<dbReference type="RefSeq" id="WP_083987527.1">
    <property type="nucleotide sequence ID" value="NZ_CP011542.1"/>
</dbReference>